<evidence type="ECO:0000313" key="4">
    <source>
        <dbReference type="EMBL" id="KAL3826780.1"/>
    </source>
</evidence>
<gene>
    <name evidence="4" type="ORF">ACHAXA_000606</name>
</gene>
<evidence type="ECO:0000256" key="1">
    <source>
        <dbReference type="SAM" id="MobiDB-lite"/>
    </source>
</evidence>
<dbReference type="PANTHER" id="PTHR35532:SF5">
    <property type="entry name" value="CARBOHYDRATE-BINDING DOMAIN-CONTAINING PROTEIN"/>
    <property type="match status" value="1"/>
</dbReference>
<feature type="region of interest" description="Disordered" evidence="1">
    <location>
        <begin position="340"/>
        <end position="361"/>
    </location>
</feature>
<dbReference type="EMBL" id="JALLPB020000014">
    <property type="protein sequence ID" value="KAL3826780.1"/>
    <property type="molecule type" value="Genomic_DNA"/>
</dbReference>
<feature type="compositionally biased region" description="Low complexity" evidence="1">
    <location>
        <begin position="109"/>
        <end position="124"/>
    </location>
</feature>
<accession>A0ABD3SQX8</accession>
<protein>
    <recommendedName>
        <fullName evidence="3">Transglutaminase-like domain-containing protein</fullName>
    </recommendedName>
</protein>
<dbReference type="AlphaFoldDB" id="A0ABD3SQX8"/>
<keyword evidence="2" id="KW-0732">Signal</keyword>
<evidence type="ECO:0000256" key="2">
    <source>
        <dbReference type="SAM" id="SignalP"/>
    </source>
</evidence>
<feature type="domain" description="Transglutaminase-like" evidence="3">
    <location>
        <begin position="286"/>
        <end position="369"/>
    </location>
</feature>
<evidence type="ECO:0000259" key="3">
    <source>
        <dbReference type="SMART" id="SM00460"/>
    </source>
</evidence>
<dbReference type="SUPFAM" id="SSF54001">
    <property type="entry name" value="Cysteine proteinases"/>
    <property type="match status" value="1"/>
</dbReference>
<comment type="caution">
    <text evidence="4">The sequence shown here is derived from an EMBL/GenBank/DDBJ whole genome shotgun (WGS) entry which is preliminary data.</text>
</comment>
<keyword evidence="5" id="KW-1185">Reference proteome</keyword>
<name>A0ABD3SQX8_9STRA</name>
<feature type="chain" id="PRO_5044781977" description="Transglutaminase-like domain-containing protein" evidence="2">
    <location>
        <begin position="23"/>
        <end position="458"/>
    </location>
</feature>
<dbReference type="PANTHER" id="PTHR35532">
    <property type="entry name" value="SIMILAR TO POLYHYDROXYALKANOATE DEPOLYMERASE"/>
    <property type="match status" value="1"/>
</dbReference>
<proteinExistence type="predicted"/>
<dbReference type="Pfam" id="PF01841">
    <property type="entry name" value="Transglut_core"/>
    <property type="match status" value="1"/>
</dbReference>
<evidence type="ECO:0000313" key="5">
    <source>
        <dbReference type="Proteomes" id="UP001530377"/>
    </source>
</evidence>
<dbReference type="InterPro" id="IPR038765">
    <property type="entry name" value="Papain-like_cys_pep_sf"/>
</dbReference>
<dbReference type="SMART" id="SM00460">
    <property type="entry name" value="TGc"/>
    <property type="match status" value="1"/>
</dbReference>
<feature type="region of interest" description="Disordered" evidence="1">
    <location>
        <begin position="99"/>
        <end position="128"/>
    </location>
</feature>
<dbReference type="InterPro" id="IPR002931">
    <property type="entry name" value="Transglutaminase-like"/>
</dbReference>
<organism evidence="4 5">
    <name type="scientific">Cyclostephanos tholiformis</name>
    <dbReference type="NCBI Taxonomy" id="382380"/>
    <lineage>
        <taxon>Eukaryota</taxon>
        <taxon>Sar</taxon>
        <taxon>Stramenopiles</taxon>
        <taxon>Ochrophyta</taxon>
        <taxon>Bacillariophyta</taxon>
        <taxon>Coscinodiscophyceae</taxon>
        <taxon>Thalassiosirophycidae</taxon>
        <taxon>Stephanodiscales</taxon>
        <taxon>Stephanodiscaceae</taxon>
        <taxon>Cyclostephanos</taxon>
    </lineage>
</organism>
<feature type="signal peptide" evidence="2">
    <location>
        <begin position="1"/>
        <end position="22"/>
    </location>
</feature>
<dbReference type="Gene3D" id="3.10.620.30">
    <property type="match status" value="1"/>
</dbReference>
<sequence>MVLAGIIIFIGGFLLFTTSTSASSASSSSLSSFVVMTARPPSAAALAAATESTSTHRYRWIDEYGNVSHETAEEARRGMMRYLSDNAMPYDDPIARTLGLLDRSPPSPSSSSEGGEGEGTTMSTTGGGIYTSKVDGLSDGIVNRTIYHSLLAKELYPWTDVVPKSIYAEYVVPYAIVNEARTDHRTLLFAALRDVLAGYERSPPRRRDFEYVDVVDGTDDDDAAATGAAWDHPRSSTVTSTTPRMMMMDAVKLINGRLWSMLGRASAGPIIFVPGSTPLIYDPMSIIAYGRSSCTGLAILLVCALRSAGIPSRMAGTPAWHGNVDEGNHSWVEVYVPFDDDDDGGKGKRGSGEGGGDAGGEWIFLEPSPGIKEGEDEENSNSDDLYRDPRSRWFCTPERMDGSTSVYATRYTRGGITTTTTTHYPMAWSDPDADVGVVGVDRTAYYTGICGGSTTSFK</sequence>
<dbReference type="Proteomes" id="UP001530377">
    <property type="component" value="Unassembled WGS sequence"/>
</dbReference>
<reference evidence="4 5" key="1">
    <citation type="submission" date="2024-10" db="EMBL/GenBank/DDBJ databases">
        <title>Updated reference genomes for cyclostephanoid diatoms.</title>
        <authorList>
            <person name="Roberts W.R."/>
            <person name="Alverson A.J."/>
        </authorList>
    </citation>
    <scope>NUCLEOTIDE SEQUENCE [LARGE SCALE GENOMIC DNA]</scope>
    <source>
        <strain evidence="4 5">AJA228-03</strain>
    </source>
</reference>